<evidence type="ECO:0008006" key="4">
    <source>
        <dbReference type="Google" id="ProtNLM"/>
    </source>
</evidence>
<feature type="transmembrane region" description="Helical" evidence="1">
    <location>
        <begin position="58"/>
        <end position="77"/>
    </location>
</feature>
<proteinExistence type="predicted"/>
<evidence type="ECO:0000313" key="3">
    <source>
        <dbReference type="Proteomes" id="UP001251524"/>
    </source>
</evidence>
<evidence type="ECO:0000256" key="1">
    <source>
        <dbReference type="SAM" id="Phobius"/>
    </source>
</evidence>
<dbReference type="RefSeq" id="WP_310063000.1">
    <property type="nucleotide sequence ID" value="NZ_JAVDVY010000002.1"/>
</dbReference>
<keyword evidence="1" id="KW-0472">Membrane</keyword>
<protein>
    <recommendedName>
        <fullName evidence="4">SGNH/GDSL hydrolase family protein</fullName>
    </recommendedName>
</protein>
<gene>
    <name evidence="2" type="ORF">J2X06_002578</name>
</gene>
<evidence type="ECO:0000313" key="2">
    <source>
        <dbReference type="EMBL" id="MDR7135369.1"/>
    </source>
</evidence>
<comment type="caution">
    <text evidence="2">The sequence shown here is derived from an EMBL/GenBank/DDBJ whole genome shotgun (WGS) entry which is preliminary data.</text>
</comment>
<sequence length="404" mass="45785">MPSSISSSDLPLAAAAEGVTVPERFERPGFVRLTAADRPGVAQPVPERDIPPQPWGRILLSALALFVLLMVVWEWHWRAFGATPGYRASNGSWAEQRRRIDQGDGGKTVLIGSSRVLFDVQLPEWETVTGERPIQLAMEGTTPVPMLEDLASDPEFTGRLLVGVAPDLFFSGFAYRGEVIAYYQKQGPSQRSGHWLSKKLLEPYFAFYDPDFALTTVLMRQDWPRRPGLRKNTQVRKLREQDVDRNTYLWRKVEVDPAYRALARSIWAEHFDGPPPPPMSTPEKARKVFDEQIERATKAIAVLRQRGVRVVFVRPPSDGPYYAFERKALPREATWDVLLQRTGTPGIHFEDYPQLQGYDLPEWSHLSHADAKRFTLALAPLVEGEFKRQELVQRTGTPAAADQR</sequence>
<dbReference type="EMBL" id="JAVDVY010000002">
    <property type="protein sequence ID" value="MDR7135369.1"/>
    <property type="molecule type" value="Genomic_DNA"/>
</dbReference>
<reference evidence="2 3" key="1">
    <citation type="submission" date="2023-07" db="EMBL/GenBank/DDBJ databases">
        <title>Sorghum-associated microbial communities from plants grown in Nebraska, USA.</title>
        <authorList>
            <person name="Schachtman D."/>
        </authorList>
    </citation>
    <scope>NUCLEOTIDE SEQUENCE [LARGE SCALE GENOMIC DNA]</scope>
    <source>
        <strain evidence="2 3">BE198</strain>
    </source>
</reference>
<keyword evidence="1" id="KW-0812">Transmembrane</keyword>
<keyword evidence="3" id="KW-1185">Reference proteome</keyword>
<organism evidence="2 3">
    <name type="scientific">Lysobacter niastensis</name>
    <dbReference type="NCBI Taxonomy" id="380629"/>
    <lineage>
        <taxon>Bacteria</taxon>
        <taxon>Pseudomonadati</taxon>
        <taxon>Pseudomonadota</taxon>
        <taxon>Gammaproteobacteria</taxon>
        <taxon>Lysobacterales</taxon>
        <taxon>Lysobacteraceae</taxon>
        <taxon>Lysobacter</taxon>
    </lineage>
</organism>
<keyword evidence="1" id="KW-1133">Transmembrane helix</keyword>
<accession>A0ABU1WD83</accession>
<dbReference type="Proteomes" id="UP001251524">
    <property type="component" value="Unassembled WGS sequence"/>
</dbReference>
<name>A0ABU1WD83_9GAMM</name>